<protein>
    <recommendedName>
        <fullName evidence="4">Small CPxCG-related zinc finger protein</fullName>
    </recommendedName>
</protein>
<feature type="compositionally biased region" description="Polar residues" evidence="1">
    <location>
        <begin position="1"/>
        <end position="16"/>
    </location>
</feature>
<dbReference type="AlphaFoldDB" id="A0AAF0PFD2"/>
<evidence type="ECO:0000256" key="1">
    <source>
        <dbReference type="SAM" id="MobiDB-lite"/>
    </source>
</evidence>
<keyword evidence="3" id="KW-1185">Reference proteome</keyword>
<evidence type="ECO:0000313" key="3">
    <source>
        <dbReference type="Proteomes" id="UP001224926"/>
    </source>
</evidence>
<accession>A0AAF0PFD2</accession>
<dbReference type="GeneID" id="84214487"/>
<dbReference type="RefSeq" id="WP_233274324.1">
    <property type="nucleotide sequence ID" value="NZ_CP101873.1"/>
</dbReference>
<feature type="compositionally biased region" description="Basic and acidic residues" evidence="1">
    <location>
        <begin position="83"/>
        <end position="93"/>
    </location>
</feature>
<evidence type="ECO:0000313" key="2">
    <source>
        <dbReference type="EMBL" id="WMT10146.1"/>
    </source>
</evidence>
<proteinExistence type="predicted"/>
<reference evidence="2 3" key="1">
    <citation type="submission" date="2022-07" db="EMBL/GenBank/DDBJ databases">
        <title>Two temperate virus in Haloterrigena jeotgali A29.</title>
        <authorList>
            <person name="Deng X."/>
        </authorList>
    </citation>
    <scope>NUCLEOTIDE SEQUENCE [LARGE SCALE GENOMIC DNA]</scope>
    <source>
        <strain evidence="2 3">A29</strain>
    </source>
</reference>
<feature type="region of interest" description="Disordered" evidence="1">
    <location>
        <begin position="68"/>
        <end position="93"/>
    </location>
</feature>
<organism evidence="2 3">
    <name type="scientific">Natrinema thermotolerans</name>
    <dbReference type="NCBI Taxonomy" id="121872"/>
    <lineage>
        <taxon>Archaea</taxon>
        <taxon>Methanobacteriati</taxon>
        <taxon>Methanobacteriota</taxon>
        <taxon>Stenosarchaea group</taxon>
        <taxon>Halobacteria</taxon>
        <taxon>Halobacteriales</taxon>
        <taxon>Natrialbaceae</taxon>
        <taxon>Natrinema</taxon>
    </lineage>
</organism>
<name>A0AAF0PFD2_9EURY</name>
<dbReference type="EMBL" id="CP101873">
    <property type="protein sequence ID" value="WMT10146.1"/>
    <property type="molecule type" value="Genomic_DNA"/>
</dbReference>
<sequence length="93" mass="9616">MESTPATSDGTRSRGSATPPAEEPMSDAPDSRPVHSEPADDPADEWSVPDCPRCGRPVWVVTVTGPGVGTASPCGCPVVPGSLERENGTESKR</sequence>
<dbReference type="Proteomes" id="UP001224926">
    <property type="component" value="Chromosome"/>
</dbReference>
<evidence type="ECO:0008006" key="4">
    <source>
        <dbReference type="Google" id="ProtNLM"/>
    </source>
</evidence>
<gene>
    <name evidence="2" type="ORF">NP511_11060</name>
</gene>
<feature type="region of interest" description="Disordered" evidence="1">
    <location>
        <begin position="1"/>
        <end position="50"/>
    </location>
</feature>
<feature type="compositionally biased region" description="Basic and acidic residues" evidence="1">
    <location>
        <begin position="29"/>
        <end position="38"/>
    </location>
</feature>